<keyword evidence="1" id="KW-0732">Signal</keyword>
<evidence type="ECO:0000313" key="2">
    <source>
        <dbReference type="EMBL" id="MBF4766826.1"/>
    </source>
</evidence>
<proteinExistence type="predicted"/>
<dbReference type="EMBL" id="JADKPO010000003">
    <property type="protein sequence ID" value="MBF4766826.1"/>
    <property type="molecule type" value="Genomic_DNA"/>
</dbReference>
<name>A0A930YFS2_9ACTN</name>
<protein>
    <submittedName>
        <fullName evidence="2">Uncharacterized protein</fullName>
    </submittedName>
</protein>
<organism evidence="2 3">
    <name type="scientific">Nocardioides agariphilus</name>
    <dbReference type="NCBI Taxonomy" id="433664"/>
    <lineage>
        <taxon>Bacteria</taxon>
        <taxon>Bacillati</taxon>
        <taxon>Actinomycetota</taxon>
        <taxon>Actinomycetes</taxon>
        <taxon>Propionibacteriales</taxon>
        <taxon>Nocardioidaceae</taxon>
        <taxon>Nocardioides</taxon>
    </lineage>
</organism>
<dbReference type="RefSeq" id="WP_194694973.1">
    <property type="nucleotide sequence ID" value="NZ_JADKPO010000003.1"/>
</dbReference>
<dbReference type="AlphaFoldDB" id="A0A930YFS2"/>
<keyword evidence="3" id="KW-1185">Reference proteome</keyword>
<reference evidence="2" key="1">
    <citation type="submission" date="2020-11" db="EMBL/GenBank/DDBJ databases">
        <title>Nocardioides cynanchi sp. nov., isolated from soil of rhizosphere of Cynanchum wilfordii.</title>
        <authorList>
            <person name="Lee J.-S."/>
            <person name="Suh M.K."/>
            <person name="Kim J.-S."/>
        </authorList>
    </citation>
    <scope>NUCLEOTIDE SEQUENCE</scope>
    <source>
        <strain evidence="2">KCTC 19276</strain>
    </source>
</reference>
<accession>A0A930YFS2</accession>
<comment type="caution">
    <text evidence="2">The sequence shown here is derived from an EMBL/GenBank/DDBJ whole genome shotgun (WGS) entry which is preliminary data.</text>
</comment>
<sequence>MSTIATPARRITILGAGVLLAASVASTLAVGGPASAFTVLPEAQPGGRVYVPAPMISAVGEDRPSAGLQVAPLTVWHLDEGDGSETSQTVVVEYTLQRHDSFDVWTKVDTGQVQVSTDPGGSGVAPGWTFERPATSTREEYRVEAKVSWIDQRTNYLLGVTTIVPSLWGDVRCETDPVAVACAPTETGGISF</sequence>
<evidence type="ECO:0000313" key="3">
    <source>
        <dbReference type="Proteomes" id="UP000660668"/>
    </source>
</evidence>
<dbReference type="Proteomes" id="UP000660668">
    <property type="component" value="Unassembled WGS sequence"/>
</dbReference>
<feature type="chain" id="PRO_5039173749" evidence="1">
    <location>
        <begin position="30"/>
        <end position="192"/>
    </location>
</feature>
<feature type="signal peptide" evidence="1">
    <location>
        <begin position="1"/>
        <end position="29"/>
    </location>
</feature>
<gene>
    <name evidence="2" type="ORF">ISU10_03470</name>
</gene>
<evidence type="ECO:0000256" key="1">
    <source>
        <dbReference type="SAM" id="SignalP"/>
    </source>
</evidence>